<feature type="transmembrane region" description="Helical" evidence="1">
    <location>
        <begin position="40"/>
        <end position="64"/>
    </location>
</feature>
<dbReference type="RefSeq" id="WP_343923791.1">
    <property type="nucleotide sequence ID" value="NZ_BAAAKW010000017.1"/>
</dbReference>
<keyword evidence="1" id="KW-1133">Transmembrane helix</keyword>
<reference evidence="2 3" key="1">
    <citation type="journal article" date="2019" name="Int. J. Syst. Evol. Microbiol.">
        <title>The Global Catalogue of Microorganisms (GCM) 10K type strain sequencing project: providing services to taxonomists for standard genome sequencing and annotation.</title>
        <authorList>
            <consortium name="The Broad Institute Genomics Platform"/>
            <consortium name="The Broad Institute Genome Sequencing Center for Infectious Disease"/>
            <person name="Wu L."/>
            <person name="Ma J."/>
        </authorList>
    </citation>
    <scope>NUCLEOTIDE SEQUENCE [LARGE SCALE GENOMIC DNA]</scope>
    <source>
        <strain evidence="2 3">JCM 12762</strain>
    </source>
</reference>
<proteinExistence type="predicted"/>
<feature type="transmembrane region" description="Helical" evidence="1">
    <location>
        <begin position="222"/>
        <end position="246"/>
    </location>
</feature>
<comment type="caution">
    <text evidence="2">The sequence shown here is derived from an EMBL/GenBank/DDBJ whole genome shotgun (WGS) entry which is preliminary data.</text>
</comment>
<keyword evidence="1" id="KW-0472">Membrane</keyword>
<feature type="transmembrane region" description="Helical" evidence="1">
    <location>
        <begin position="176"/>
        <end position="201"/>
    </location>
</feature>
<sequence length="308" mass="32788">MPYLVILIWFGFRTVLIGLAIGLIWWLVRGRKDRLPVGAVAFITLTAVGLALACIVFLSAAIGFPVLQPPLSDQIPQWVLEARITWSLAIGIGAAAILDFPLHAHTPRGQATLTQRTPFSFGHRWWFAGATTIIGTTVTVTVLAGLASEPDEEGLWRSFTIDAGTEISFGTGIYGWYYSLPSLALLAVLIAVTMVALWLIARPAISTDQVNDVRMRQLRTRNILAVTSGALLIHLGAIFTSLAATASLHGGAAIGESGWGTWNTPFAAIQSALTIGGLAITALGYALWFGALLSALPSRRAASATVRS</sequence>
<name>A0ABN1VIG2_9MICO</name>
<organism evidence="2 3">
    <name type="scientific">Rhodoglobus aureus</name>
    <dbReference type="NCBI Taxonomy" id="191497"/>
    <lineage>
        <taxon>Bacteria</taxon>
        <taxon>Bacillati</taxon>
        <taxon>Actinomycetota</taxon>
        <taxon>Actinomycetes</taxon>
        <taxon>Micrococcales</taxon>
        <taxon>Microbacteriaceae</taxon>
        <taxon>Rhodoglobus</taxon>
    </lineage>
</organism>
<accession>A0ABN1VIG2</accession>
<keyword evidence="1" id="KW-0812">Transmembrane</keyword>
<protein>
    <submittedName>
        <fullName evidence="2">Uncharacterized protein</fullName>
    </submittedName>
</protein>
<evidence type="ECO:0000313" key="2">
    <source>
        <dbReference type="EMBL" id="GAA1212970.1"/>
    </source>
</evidence>
<dbReference type="EMBL" id="BAAAKW010000017">
    <property type="protein sequence ID" value="GAA1212970.1"/>
    <property type="molecule type" value="Genomic_DNA"/>
</dbReference>
<evidence type="ECO:0000256" key="1">
    <source>
        <dbReference type="SAM" id="Phobius"/>
    </source>
</evidence>
<feature type="transmembrane region" description="Helical" evidence="1">
    <location>
        <begin position="266"/>
        <end position="293"/>
    </location>
</feature>
<evidence type="ECO:0000313" key="3">
    <source>
        <dbReference type="Proteomes" id="UP001500943"/>
    </source>
</evidence>
<gene>
    <name evidence="2" type="ORF">GCM10009655_10320</name>
</gene>
<feature type="transmembrane region" description="Helical" evidence="1">
    <location>
        <begin position="6"/>
        <end position="28"/>
    </location>
</feature>
<feature type="transmembrane region" description="Helical" evidence="1">
    <location>
        <begin position="125"/>
        <end position="147"/>
    </location>
</feature>
<keyword evidence="3" id="KW-1185">Reference proteome</keyword>
<dbReference type="Proteomes" id="UP001500943">
    <property type="component" value="Unassembled WGS sequence"/>
</dbReference>
<feature type="transmembrane region" description="Helical" evidence="1">
    <location>
        <begin position="84"/>
        <end position="104"/>
    </location>
</feature>